<organism evidence="1 2">
    <name type="scientific">Mobilitalea sibirica</name>
    <dbReference type="NCBI Taxonomy" id="1462919"/>
    <lineage>
        <taxon>Bacteria</taxon>
        <taxon>Bacillati</taxon>
        <taxon>Bacillota</taxon>
        <taxon>Clostridia</taxon>
        <taxon>Lachnospirales</taxon>
        <taxon>Lachnospiraceae</taxon>
        <taxon>Mobilitalea</taxon>
    </lineage>
</organism>
<gene>
    <name evidence="1" type="ORF">I5677_05380</name>
</gene>
<sequence length="264" mass="30966">MNSIRIEMDNEAIITAEEIRLILERYRIGKKPLAKLLGWGETTIIRYMEGDIPTNEYSNKLKTILNDPEFYYDLLNKRKECLTNVAYKKSKKAVLSKIMASKIYAAAYYIVNKSSAEICASYIQYLLYYIQAFSLAIKDKEMFQEECGISSNQMPYHKLYEAMKKNGIRTLEVNEEFLTEEEKELIDAVYDSFTWYGPKALRAISAFEKSMIKISRDKYNNKIISKDTLKTYFKEILTQYHITSLKEIGNYPDKRVQDIRELNI</sequence>
<dbReference type="EMBL" id="JAEAGR010000004">
    <property type="protein sequence ID" value="MBH1940327.1"/>
    <property type="molecule type" value="Genomic_DNA"/>
</dbReference>
<proteinExistence type="predicted"/>
<dbReference type="RefSeq" id="WP_197660554.1">
    <property type="nucleotide sequence ID" value="NZ_JAEAGR010000004.1"/>
</dbReference>
<protein>
    <submittedName>
        <fullName evidence="1">Uncharacterized protein</fullName>
    </submittedName>
</protein>
<dbReference type="AlphaFoldDB" id="A0A8J7HBT1"/>
<evidence type="ECO:0000313" key="1">
    <source>
        <dbReference type="EMBL" id="MBH1940327.1"/>
    </source>
</evidence>
<comment type="caution">
    <text evidence="1">The sequence shown here is derived from an EMBL/GenBank/DDBJ whole genome shotgun (WGS) entry which is preliminary data.</text>
</comment>
<reference evidence="1" key="1">
    <citation type="submission" date="2020-12" db="EMBL/GenBank/DDBJ databases">
        <title>M. sibirica DSM 26468T genome.</title>
        <authorList>
            <person name="Thieme N."/>
            <person name="Rettenmaier R."/>
            <person name="Zverlov V."/>
            <person name="Liebl W."/>
        </authorList>
    </citation>
    <scope>NUCLEOTIDE SEQUENCE</scope>
    <source>
        <strain evidence="1">DSM 26468</strain>
    </source>
</reference>
<accession>A0A8J7HBT1</accession>
<evidence type="ECO:0000313" key="2">
    <source>
        <dbReference type="Proteomes" id="UP000623269"/>
    </source>
</evidence>
<dbReference type="Proteomes" id="UP000623269">
    <property type="component" value="Unassembled WGS sequence"/>
</dbReference>
<keyword evidence="2" id="KW-1185">Reference proteome</keyword>
<name>A0A8J7HBT1_9FIRM</name>